<organism evidence="1">
    <name type="scientific">Medicago truncatula</name>
    <name type="common">Barrel medic</name>
    <name type="synonym">Medicago tribuloides</name>
    <dbReference type="NCBI Taxonomy" id="3880"/>
    <lineage>
        <taxon>Eukaryota</taxon>
        <taxon>Viridiplantae</taxon>
        <taxon>Streptophyta</taxon>
        <taxon>Embryophyta</taxon>
        <taxon>Tracheophyta</taxon>
        <taxon>Spermatophyta</taxon>
        <taxon>Magnoliopsida</taxon>
        <taxon>eudicotyledons</taxon>
        <taxon>Gunneridae</taxon>
        <taxon>Pentapetalae</taxon>
        <taxon>rosids</taxon>
        <taxon>fabids</taxon>
        <taxon>Fabales</taxon>
        <taxon>Fabaceae</taxon>
        <taxon>Papilionoideae</taxon>
        <taxon>50 kb inversion clade</taxon>
        <taxon>NPAAA clade</taxon>
        <taxon>Hologalegina</taxon>
        <taxon>IRL clade</taxon>
        <taxon>Trifolieae</taxon>
        <taxon>Medicago</taxon>
    </lineage>
</organism>
<accession>I3S4J8</accession>
<name>I3S4J8_MEDTR</name>
<sequence>MARFAVWILALIRIWMNLLSILEAS</sequence>
<evidence type="ECO:0000313" key="1">
    <source>
        <dbReference type="EMBL" id="AFK35190.1"/>
    </source>
</evidence>
<proteinExistence type="evidence at transcript level"/>
<protein>
    <submittedName>
        <fullName evidence="1">Uncharacterized protein</fullName>
    </submittedName>
</protein>
<reference evidence="1" key="1">
    <citation type="submission" date="2012-05" db="EMBL/GenBank/DDBJ databases">
        <authorList>
            <person name="Krishnakumar V."/>
            <person name="Cheung F."/>
            <person name="Xiao Y."/>
            <person name="Chan A."/>
            <person name="Moskal W.A."/>
            <person name="Town C.D."/>
        </authorList>
    </citation>
    <scope>NUCLEOTIDE SEQUENCE</scope>
</reference>
<dbReference type="EMBL" id="BT135395">
    <property type="protein sequence ID" value="AFK35190.1"/>
    <property type="molecule type" value="mRNA"/>
</dbReference>
<dbReference type="AlphaFoldDB" id="I3S4J8"/>